<keyword evidence="1 6" id="KW-0645">Protease</keyword>
<reference evidence="10" key="1">
    <citation type="journal article" date="2019" name="Int. J. Syst. Evol. Microbiol.">
        <title>The Global Catalogue of Microorganisms (GCM) 10K type strain sequencing project: providing services to taxonomists for standard genome sequencing and annotation.</title>
        <authorList>
            <consortium name="The Broad Institute Genomics Platform"/>
            <consortium name="The Broad Institute Genome Sequencing Center for Infectious Disease"/>
            <person name="Wu L."/>
            <person name="Ma J."/>
        </authorList>
    </citation>
    <scope>NUCLEOTIDE SEQUENCE [LARGE SCALE GENOMIC DNA]</scope>
    <source>
        <strain evidence="10">KCTC 42087</strain>
    </source>
</reference>
<feature type="transmembrane region" description="Helical" evidence="7">
    <location>
        <begin position="36"/>
        <end position="59"/>
    </location>
</feature>
<keyword evidence="2" id="KW-0479">Metal-binding</keyword>
<dbReference type="InterPro" id="IPR052173">
    <property type="entry name" value="Beta-lactam_resp_regulator"/>
</dbReference>
<evidence type="ECO:0000256" key="2">
    <source>
        <dbReference type="ARBA" id="ARBA00022723"/>
    </source>
</evidence>
<keyword evidence="7" id="KW-0472">Membrane</keyword>
<dbReference type="Gene3D" id="3.30.2010.10">
    <property type="entry name" value="Metalloproteases ('zincins'), catalytic domain"/>
    <property type="match status" value="1"/>
</dbReference>
<dbReference type="PANTHER" id="PTHR34978:SF3">
    <property type="entry name" value="SLR0241 PROTEIN"/>
    <property type="match status" value="1"/>
</dbReference>
<evidence type="ECO:0000256" key="1">
    <source>
        <dbReference type="ARBA" id="ARBA00022670"/>
    </source>
</evidence>
<evidence type="ECO:0000256" key="3">
    <source>
        <dbReference type="ARBA" id="ARBA00022801"/>
    </source>
</evidence>
<keyword evidence="7" id="KW-1133">Transmembrane helix</keyword>
<dbReference type="CDD" id="cd07326">
    <property type="entry name" value="M56_BlaR1_MecR1_like"/>
    <property type="match status" value="1"/>
</dbReference>
<sequence length="290" mass="30715">MIEYTFLPAAIALLLGLVLGWAPLPLHPVWSARLAATTAVTAALATAGTLLFVTVNYAATLFPDAADRLPEWTLFGDDTPVPAPLGVPATVLTVLVALVVVRSAVRWTREVRTAREFSRSVLDTDLPIAVAIPGRHGGVLVSRGLLKVLDAGELQVVFRHELAHLRHRHHRYLAAGSLAAAVVPLLRPLDRRLRFATERWADEEAAEAVGDRALVARTIAKVALARPTSPAPLPSFTDSVVVQRVAALLATPPRKNPVSGPVILAGSGLTTGALAAAAFQLDHALASTFL</sequence>
<feature type="transmembrane region" description="Helical" evidence="7">
    <location>
        <begin position="6"/>
        <end position="24"/>
    </location>
</feature>
<dbReference type="PANTHER" id="PTHR34978">
    <property type="entry name" value="POSSIBLE SENSOR-TRANSDUCER PROTEIN BLAR"/>
    <property type="match status" value="1"/>
</dbReference>
<protein>
    <submittedName>
        <fullName evidence="9">M56 family metallopeptidase</fullName>
    </submittedName>
</protein>
<keyword evidence="5 6" id="KW-0482">Metalloprotease</keyword>
<dbReference type="Pfam" id="PF01435">
    <property type="entry name" value="Peptidase_M48"/>
    <property type="match status" value="1"/>
</dbReference>
<evidence type="ECO:0000313" key="9">
    <source>
        <dbReference type="EMBL" id="MFC5747482.1"/>
    </source>
</evidence>
<keyword evidence="3 6" id="KW-0378">Hydrolase</keyword>
<gene>
    <name evidence="9" type="ORF">ACFPZN_17770</name>
</gene>
<accession>A0ABW0ZYE5</accession>
<name>A0ABW0ZYE5_9ACTN</name>
<comment type="similarity">
    <text evidence="6">Belongs to the peptidase M48 family.</text>
</comment>
<evidence type="ECO:0000259" key="8">
    <source>
        <dbReference type="Pfam" id="PF01435"/>
    </source>
</evidence>
<dbReference type="RefSeq" id="WP_378283100.1">
    <property type="nucleotide sequence ID" value="NZ_JBHSON010000022.1"/>
</dbReference>
<proteinExistence type="inferred from homology"/>
<evidence type="ECO:0000313" key="10">
    <source>
        <dbReference type="Proteomes" id="UP001596074"/>
    </source>
</evidence>
<keyword evidence="10" id="KW-1185">Reference proteome</keyword>
<evidence type="ECO:0000256" key="6">
    <source>
        <dbReference type="RuleBase" id="RU003983"/>
    </source>
</evidence>
<feature type="domain" description="Peptidase M48" evidence="8">
    <location>
        <begin position="134"/>
        <end position="176"/>
    </location>
</feature>
<comment type="cofactor">
    <cofactor evidence="6">
        <name>Zn(2+)</name>
        <dbReference type="ChEBI" id="CHEBI:29105"/>
    </cofactor>
    <text evidence="6">Binds 1 zinc ion per subunit.</text>
</comment>
<dbReference type="Proteomes" id="UP001596074">
    <property type="component" value="Unassembled WGS sequence"/>
</dbReference>
<evidence type="ECO:0000256" key="5">
    <source>
        <dbReference type="ARBA" id="ARBA00023049"/>
    </source>
</evidence>
<feature type="transmembrane region" description="Helical" evidence="7">
    <location>
        <begin position="85"/>
        <end position="105"/>
    </location>
</feature>
<dbReference type="InterPro" id="IPR001915">
    <property type="entry name" value="Peptidase_M48"/>
</dbReference>
<keyword evidence="4 6" id="KW-0862">Zinc</keyword>
<evidence type="ECO:0000256" key="7">
    <source>
        <dbReference type="SAM" id="Phobius"/>
    </source>
</evidence>
<organism evidence="9 10">
    <name type="scientific">Actinomadura rugatobispora</name>
    <dbReference type="NCBI Taxonomy" id="1994"/>
    <lineage>
        <taxon>Bacteria</taxon>
        <taxon>Bacillati</taxon>
        <taxon>Actinomycetota</taxon>
        <taxon>Actinomycetes</taxon>
        <taxon>Streptosporangiales</taxon>
        <taxon>Thermomonosporaceae</taxon>
        <taxon>Actinomadura</taxon>
    </lineage>
</organism>
<keyword evidence="7" id="KW-0812">Transmembrane</keyword>
<comment type="caution">
    <text evidence="9">The sequence shown here is derived from an EMBL/GenBank/DDBJ whole genome shotgun (WGS) entry which is preliminary data.</text>
</comment>
<evidence type="ECO:0000256" key="4">
    <source>
        <dbReference type="ARBA" id="ARBA00022833"/>
    </source>
</evidence>
<dbReference type="EMBL" id="JBHSON010000022">
    <property type="protein sequence ID" value="MFC5747482.1"/>
    <property type="molecule type" value="Genomic_DNA"/>
</dbReference>